<dbReference type="EMBL" id="CAFBMC010000025">
    <property type="protein sequence ID" value="CAB4895041.1"/>
    <property type="molecule type" value="Genomic_DNA"/>
</dbReference>
<dbReference type="GO" id="GO:0003677">
    <property type="term" value="F:DNA binding"/>
    <property type="evidence" value="ECO:0007669"/>
    <property type="project" value="UniProtKB-KW"/>
</dbReference>
<name>A0A6J7FI50_9ZZZZ</name>
<dbReference type="SUPFAM" id="SSF46689">
    <property type="entry name" value="Homeodomain-like"/>
    <property type="match status" value="1"/>
</dbReference>
<protein>
    <submittedName>
        <fullName evidence="3">Unannotated protein</fullName>
    </submittedName>
</protein>
<dbReference type="Gene3D" id="1.10.357.10">
    <property type="entry name" value="Tetracycline Repressor, domain 2"/>
    <property type="match status" value="1"/>
</dbReference>
<dbReference type="Pfam" id="PF00440">
    <property type="entry name" value="TetR_N"/>
    <property type="match status" value="1"/>
</dbReference>
<evidence type="ECO:0000313" key="3">
    <source>
        <dbReference type="EMBL" id="CAB4895041.1"/>
    </source>
</evidence>
<sequence length="202" mass="22652">MVEAIVRELRPVGRERLLLATEACLNAGMEVRVADICKAADVSAALIYKYFVDRDDLIAEAYARIFKGLVASDLQAISHFPTDLDQMRIAIRQQAREIFSAERDVVRWTRLEALAHARMNPGITERIEIARKELVDGMADAVMNFVGITITRAEAETLGVISLGMILGATAMSPQRMSEDQRMMLAEMWSTMIYSTLERART</sequence>
<evidence type="ECO:0000256" key="1">
    <source>
        <dbReference type="ARBA" id="ARBA00023125"/>
    </source>
</evidence>
<dbReference type="EMBL" id="CAFBPZ010000119">
    <property type="protein sequence ID" value="CAB5041910.1"/>
    <property type="molecule type" value="Genomic_DNA"/>
</dbReference>
<dbReference type="InterPro" id="IPR001647">
    <property type="entry name" value="HTH_TetR"/>
</dbReference>
<evidence type="ECO:0000259" key="2">
    <source>
        <dbReference type="Pfam" id="PF00440"/>
    </source>
</evidence>
<evidence type="ECO:0000313" key="4">
    <source>
        <dbReference type="EMBL" id="CAB5041910.1"/>
    </source>
</evidence>
<proteinExistence type="predicted"/>
<accession>A0A6J7FI50</accession>
<dbReference type="AlphaFoldDB" id="A0A6J7FI50"/>
<gene>
    <name evidence="3" type="ORF">UFOPK3495_00643</name>
    <name evidence="4" type="ORF">UFOPK4237_01416</name>
</gene>
<feature type="domain" description="HTH tetR-type" evidence="2">
    <location>
        <begin position="27"/>
        <end position="61"/>
    </location>
</feature>
<organism evidence="3">
    <name type="scientific">freshwater metagenome</name>
    <dbReference type="NCBI Taxonomy" id="449393"/>
    <lineage>
        <taxon>unclassified sequences</taxon>
        <taxon>metagenomes</taxon>
        <taxon>ecological metagenomes</taxon>
    </lineage>
</organism>
<reference evidence="3" key="1">
    <citation type="submission" date="2020-05" db="EMBL/GenBank/DDBJ databases">
        <authorList>
            <person name="Chiriac C."/>
            <person name="Salcher M."/>
            <person name="Ghai R."/>
            <person name="Kavagutti S V."/>
        </authorList>
    </citation>
    <scope>NUCLEOTIDE SEQUENCE</scope>
</reference>
<dbReference type="InterPro" id="IPR009057">
    <property type="entry name" value="Homeodomain-like_sf"/>
</dbReference>
<keyword evidence="1" id="KW-0238">DNA-binding</keyword>